<organism evidence="6 7">
    <name type="scientific">Cyclobacterium xiamenense</name>
    <dbReference type="NCBI Taxonomy" id="1297121"/>
    <lineage>
        <taxon>Bacteria</taxon>
        <taxon>Pseudomonadati</taxon>
        <taxon>Bacteroidota</taxon>
        <taxon>Cytophagia</taxon>
        <taxon>Cytophagales</taxon>
        <taxon>Cyclobacteriaceae</taxon>
        <taxon>Cyclobacterium</taxon>
    </lineage>
</organism>
<evidence type="ECO:0000256" key="2">
    <source>
        <dbReference type="ARBA" id="ARBA00009348"/>
    </source>
</evidence>
<accession>A0A1H7AGP7</accession>
<dbReference type="InterPro" id="IPR036278">
    <property type="entry name" value="Sialidase_sf"/>
</dbReference>
<dbReference type="OrthoDB" id="7294637at2"/>
<evidence type="ECO:0000256" key="4">
    <source>
        <dbReference type="ARBA" id="ARBA00022737"/>
    </source>
</evidence>
<dbReference type="GO" id="GO:0004308">
    <property type="term" value="F:exo-alpha-sialidase activity"/>
    <property type="evidence" value="ECO:0007669"/>
    <property type="project" value="UniProtKB-EC"/>
</dbReference>
<proteinExistence type="inferred from homology"/>
<dbReference type="Gene3D" id="2.120.10.10">
    <property type="match status" value="1"/>
</dbReference>
<dbReference type="PRINTS" id="PR01803">
    <property type="entry name" value="TCSIALIDASE"/>
</dbReference>
<name>A0A1H7AGP7_9BACT</name>
<dbReference type="InterPro" id="IPR008377">
    <property type="entry name" value="Sialidase_trypan"/>
</dbReference>
<dbReference type="RefSeq" id="WP_092177073.1">
    <property type="nucleotide sequence ID" value="NZ_FNZH01000006.1"/>
</dbReference>
<dbReference type="SUPFAM" id="SSF50939">
    <property type="entry name" value="Sialidases"/>
    <property type="match status" value="1"/>
</dbReference>
<dbReference type="PANTHER" id="PTHR10628">
    <property type="entry name" value="SIALIDASE"/>
    <property type="match status" value="1"/>
</dbReference>
<dbReference type="STRING" id="1416801.SAMN05192553_10669"/>
<dbReference type="Pfam" id="PF13088">
    <property type="entry name" value="BNR_2"/>
    <property type="match status" value="1"/>
</dbReference>
<sequence length="513" mass="55889">MHTLTSFFLFVVGLILFVNCDSKSSYPPSEYASLEQVYVPVLQERFTGIARVNLDLPAAQELTALEISLEGSVQPETVRVFLVAEASDKKILSGSFSSESGRWQLEGGVLLAMGKQHLDIQVKMASDSDLRGRFSLDIPYIELSGTRRQPVHSGASIPYRIGKALRDAGNDGVAAFRIPGLATSNKGTLLAVYDVRHANSSDLQGDIDVGLSRSTDGGNTWEPMKIIMDMGEWGGLPEDQNGIGDPAILVDEQTGTIWVIALWMHGKPGTAAWNSSGRGLTPQETGQLMLVKSEDDGKTWSDPITITEPMKDPSWQLFFNGPGKGITLNDGTLVFAAQYKDADKMPYSTLIYSKDGGDSWEVGTGAKSNTTEAQVAELADGSLMLNMRDNRGGARSVSITRDLGKTWEEHPTSRKSLIEPVCMGSLYRFSENLLLFSNPAATDGRYNISLKASLDQGASWTESAQVVLDKEKGWGYSCLSTVDERHVGILYESSQAHMTFQIIPIEDLSVVEK</sequence>
<dbReference type="InterPro" id="IPR011040">
    <property type="entry name" value="Sialidase"/>
</dbReference>
<dbReference type="GO" id="GO:0016020">
    <property type="term" value="C:membrane"/>
    <property type="evidence" value="ECO:0007669"/>
    <property type="project" value="TreeGrafter"/>
</dbReference>
<dbReference type="AlphaFoldDB" id="A0A1H7AGP7"/>
<evidence type="ECO:0000256" key="1">
    <source>
        <dbReference type="ARBA" id="ARBA00000427"/>
    </source>
</evidence>
<gene>
    <name evidence="6" type="ORF">SAMN05192553_10669</name>
</gene>
<dbReference type="Proteomes" id="UP000199403">
    <property type="component" value="Unassembled WGS sequence"/>
</dbReference>
<dbReference type="CDD" id="cd15482">
    <property type="entry name" value="Sialidase_non-viral"/>
    <property type="match status" value="1"/>
</dbReference>
<dbReference type="GO" id="GO:0006689">
    <property type="term" value="P:ganglioside catabolic process"/>
    <property type="evidence" value="ECO:0007669"/>
    <property type="project" value="TreeGrafter"/>
</dbReference>
<dbReference type="GO" id="GO:0009313">
    <property type="term" value="P:oligosaccharide catabolic process"/>
    <property type="evidence" value="ECO:0007669"/>
    <property type="project" value="TreeGrafter"/>
</dbReference>
<comment type="similarity">
    <text evidence="2">Belongs to the glycosyl hydrolase 33 family.</text>
</comment>
<dbReference type="EC" id="3.2.1.18" evidence="3"/>
<dbReference type="EMBL" id="FNZH01000006">
    <property type="protein sequence ID" value="SEJ61242.1"/>
    <property type="molecule type" value="Genomic_DNA"/>
</dbReference>
<dbReference type="GO" id="GO:0005737">
    <property type="term" value="C:cytoplasm"/>
    <property type="evidence" value="ECO:0007669"/>
    <property type="project" value="TreeGrafter"/>
</dbReference>
<evidence type="ECO:0000313" key="7">
    <source>
        <dbReference type="Proteomes" id="UP000199403"/>
    </source>
</evidence>
<protein>
    <recommendedName>
        <fullName evidence="3">exo-alpha-sialidase</fullName>
        <ecNumber evidence="3">3.2.1.18</ecNumber>
    </recommendedName>
</protein>
<feature type="domain" description="Sialidase" evidence="5">
    <location>
        <begin position="188"/>
        <end position="481"/>
    </location>
</feature>
<dbReference type="InterPro" id="IPR026856">
    <property type="entry name" value="Sialidase_fam"/>
</dbReference>
<reference evidence="7" key="1">
    <citation type="submission" date="2016-10" db="EMBL/GenBank/DDBJ databases">
        <authorList>
            <person name="Varghese N."/>
            <person name="Submissions S."/>
        </authorList>
    </citation>
    <scope>NUCLEOTIDE SEQUENCE [LARGE SCALE GENOMIC DNA]</scope>
    <source>
        <strain evidence="7">IBRC-M 10761</strain>
    </source>
</reference>
<evidence type="ECO:0000259" key="5">
    <source>
        <dbReference type="Pfam" id="PF13088"/>
    </source>
</evidence>
<evidence type="ECO:0000256" key="3">
    <source>
        <dbReference type="ARBA" id="ARBA00012733"/>
    </source>
</evidence>
<dbReference type="PANTHER" id="PTHR10628:SF30">
    <property type="entry name" value="EXO-ALPHA-SIALIDASE"/>
    <property type="match status" value="1"/>
</dbReference>
<keyword evidence="7" id="KW-1185">Reference proteome</keyword>
<evidence type="ECO:0000313" key="6">
    <source>
        <dbReference type="EMBL" id="SEJ61242.1"/>
    </source>
</evidence>
<comment type="catalytic activity">
    <reaction evidence="1">
        <text>Hydrolysis of alpha-(2-&gt;3)-, alpha-(2-&gt;6)-, alpha-(2-&gt;8)- glycosidic linkages of terminal sialic acid residues in oligosaccharides, glycoproteins, glycolipids, colominic acid and synthetic substrates.</text>
        <dbReference type="EC" id="3.2.1.18"/>
    </reaction>
</comment>
<keyword evidence="4" id="KW-0677">Repeat</keyword>